<dbReference type="InterPro" id="IPR029787">
    <property type="entry name" value="Nucleotide_cyclase"/>
</dbReference>
<gene>
    <name evidence="5" type="ORF">GCM10011328_03190</name>
</gene>
<evidence type="ECO:0000256" key="1">
    <source>
        <dbReference type="ARBA" id="ARBA00004665"/>
    </source>
</evidence>
<comment type="pathway">
    <text evidence="1">Purine metabolism; 3',5'-cyclic di-GMP biosynthesis.</text>
</comment>
<dbReference type="InterPro" id="IPR043128">
    <property type="entry name" value="Rev_trsase/Diguanyl_cyclase"/>
</dbReference>
<dbReference type="Proteomes" id="UP000627464">
    <property type="component" value="Unassembled WGS sequence"/>
</dbReference>
<name>A0ABQ1FWP3_9GAMM</name>
<keyword evidence="6" id="KW-1185">Reference proteome</keyword>
<dbReference type="SUPFAM" id="SSF55073">
    <property type="entry name" value="Nucleotide cyclase"/>
    <property type="match status" value="1"/>
</dbReference>
<evidence type="ECO:0000256" key="2">
    <source>
        <dbReference type="ARBA" id="ARBA00012528"/>
    </source>
</evidence>
<dbReference type="SMART" id="SM00267">
    <property type="entry name" value="GGDEF"/>
    <property type="match status" value="1"/>
</dbReference>
<dbReference type="EC" id="2.7.7.65" evidence="2"/>
<dbReference type="PANTHER" id="PTHR45138">
    <property type="entry name" value="REGULATORY COMPONENTS OF SENSORY TRANSDUCTION SYSTEM"/>
    <property type="match status" value="1"/>
</dbReference>
<evidence type="ECO:0000256" key="3">
    <source>
        <dbReference type="ARBA" id="ARBA00034247"/>
    </source>
</evidence>
<evidence type="ECO:0000259" key="4">
    <source>
        <dbReference type="PROSITE" id="PS50887"/>
    </source>
</evidence>
<dbReference type="NCBIfam" id="TIGR00254">
    <property type="entry name" value="GGDEF"/>
    <property type="match status" value="1"/>
</dbReference>
<dbReference type="Gene3D" id="3.30.70.270">
    <property type="match status" value="1"/>
</dbReference>
<dbReference type="Pfam" id="PF00990">
    <property type="entry name" value="GGDEF"/>
    <property type="match status" value="1"/>
</dbReference>
<sequence length="161" mass="18229">MHSEANIQSFSDELTKLPNRRFFIKHLDDLENERFALLLIDIDHFKKINDTYGHDVGDLVLSDFGEVLSHFCSELSMPARIGGEEFAILIKNTSENQVKKIATDVFNASNKIKINENAFLSISIGGGIKKEAETVKELLKRVDVILYEAKKSGRGKIMWSE</sequence>
<proteinExistence type="predicted"/>
<dbReference type="EMBL" id="BMFZ01000001">
    <property type="protein sequence ID" value="GGA31806.1"/>
    <property type="molecule type" value="Genomic_DNA"/>
</dbReference>
<dbReference type="CDD" id="cd01949">
    <property type="entry name" value="GGDEF"/>
    <property type="match status" value="1"/>
</dbReference>
<dbReference type="InterPro" id="IPR050469">
    <property type="entry name" value="Diguanylate_Cyclase"/>
</dbReference>
<protein>
    <recommendedName>
        <fullName evidence="2">diguanylate cyclase</fullName>
        <ecNumber evidence="2">2.7.7.65</ecNumber>
    </recommendedName>
</protein>
<evidence type="ECO:0000313" key="6">
    <source>
        <dbReference type="Proteomes" id="UP000627464"/>
    </source>
</evidence>
<dbReference type="InterPro" id="IPR000160">
    <property type="entry name" value="GGDEF_dom"/>
</dbReference>
<dbReference type="PANTHER" id="PTHR45138:SF9">
    <property type="entry name" value="DIGUANYLATE CYCLASE DGCM-RELATED"/>
    <property type="match status" value="1"/>
</dbReference>
<organism evidence="5 6">
    <name type="scientific">Hafnia psychrotolerans</name>
    <dbReference type="NCBI Taxonomy" id="1477018"/>
    <lineage>
        <taxon>Bacteria</taxon>
        <taxon>Pseudomonadati</taxon>
        <taxon>Pseudomonadota</taxon>
        <taxon>Gammaproteobacteria</taxon>
        <taxon>Enterobacterales</taxon>
        <taxon>Hafniaceae</taxon>
        <taxon>Hafnia</taxon>
    </lineage>
</organism>
<evidence type="ECO:0000313" key="5">
    <source>
        <dbReference type="EMBL" id="GGA31806.1"/>
    </source>
</evidence>
<reference evidence="6" key="1">
    <citation type="journal article" date="2019" name="Int. J. Syst. Evol. Microbiol.">
        <title>The Global Catalogue of Microorganisms (GCM) 10K type strain sequencing project: providing services to taxonomists for standard genome sequencing and annotation.</title>
        <authorList>
            <consortium name="The Broad Institute Genomics Platform"/>
            <consortium name="The Broad Institute Genome Sequencing Center for Infectious Disease"/>
            <person name="Wu L."/>
            <person name="Ma J."/>
        </authorList>
    </citation>
    <scope>NUCLEOTIDE SEQUENCE [LARGE SCALE GENOMIC DNA]</scope>
    <source>
        <strain evidence="6">CGMCC 1.12806</strain>
    </source>
</reference>
<comment type="caution">
    <text evidence="5">The sequence shown here is derived from an EMBL/GenBank/DDBJ whole genome shotgun (WGS) entry which is preliminary data.</text>
</comment>
<feature type="domain" description="GGDEF" evidence="4">
    <location>
        <begin position="33"/>
        <end position="161"/>
    </location>
</feature>
<comment type="catalytic activity">
    <reaction evidence="3">
        <text>2 GTP = 3',3'-c-di-GMP + 2 diphosphate</text>
        <dbReference type="Rhea" id="RHEA:24898"/>
        <dbReference type="ChEBI" id="CHEBI:33019"/>
        <dbReference type="ChEBI" id="CHEBI:37565"/>
        <dbReference type="ChEBI" id="CHEBI:58805"/>
        <dbReference type="EC" id="2.7.7.65"/>
    </reaction>
</comment>
<accession>A0ABQ1FWP3</accession>
<dbReference type="PROSITE" id="PS50887">
    <property type="entry name" value="GGDEF"/>
    <property type="match status" value="1"/>
</dbReference>